<evidence type="ECO:0000259" key="2">
    <source>
        <dbReference type="Pfam" id="PF13360"/>
    </source>
</evidence>
<dbReference type="Proteomes" id="UP001221686">
    <property type="component" value="Unassembled WGS sequence"/>
</dbReference>
<feature type="domain" description="Pyrrolo-quinoline quinone repeat" evidence="2">
    <location>
        <begin position="352"/>
        <end position="482"/>
    </location>
</feature>
<dbReference type="InterPro" id="IPR016187">
    <property type="entry name" value="CTDL_fold"/>
</dbReference>
<dbReference type="InterPro" id="IPR011047">
    <property type="entry name" value="Quinoprotein_ADH-like_sf"/>
</dbReference>
<name>A0ABT5DQ96_9BACT</name>
<reference evidence="3 4" key="1">
    <citation type="submission" date="2022-11" db="EMBL/GenBank/DDBJ databases">
        <title>Minimal conservation of predation-associated metabolite biosynthetic gene clusters underscores biosynthetic potential of Myxococcota including descriptions for ten novel species: Archangium lansinium sp. nov., Myxococcus landrumus sp. nov., Nannocystis bai.</title>
        <authorList>
            <person name="Ahearne A."/>
            <person name="Stevens C."/>
            <person name="Dowd S."/>
        </authorList>
    </citation>
    <scope>NUCLEOTIDE SEQUENCE [LARGE SCALE GENOMIC DNA]</scope>
    <source>
        <strain evidence="3 4">BB15-2</strain>
    </source>
</reference>
<proteinExistence type="predicted"/>
<dbReference type="InterPro" id="IPR002372">
    <property type="entry name" value="PQQ_rpt_dom"/>
</dbReference>
<dbReference type="InterPro" id="IPR015943">
    <property type="entry name" value="WD40/YVTN_repeat-like_dom_sf"/>
</dbReference>
<dbReference type="RefSeq" id="WP_272084250.1">
    <property type="nucleotide sequence ID" value="NZ_JAQNDL010000001.1"/>
</dbReference>
<evidence type="ECO:0000313" key="4">
    <source>
        <dbReference type="Proteomes" id="UP001221686"/>
    </source>
</evidence>
<sequence length="704" mass="74747">MTPRWLGPLVLLACAPHEHPREPQRECAAGMVVVEGSLQGSPAIDRLCVDATEVTTAAYGACVHAGACTPTVVGDVAECNLTRADRGEHPINCVEFEQARAYCSWLGKRLPSDAEWAHIARPRLAGAAWVWGTAAIDATRACIHQSGTCPVGQHPAGASVDGVHDLVGGVAEWVVHGERLRLRGGSWRAAPGPPFSEESTDSMAAADSGVRCVVAPFSTVTAPDLEAWTPLTAGQAELPVLAAPSPPFVPPRPLANLQLLRGDPQRHDPARWWPVGDDWLTGYDGGQPDVLGLPDVLERASLPEGLREFTPVRQLGSDLLLMRGGWASSLRFVAVERSGFKIRWQIPFANYGSSFEQFVGPRTLVAEIYGQQGDAIVGFGLADGRELWRIAGGEQGPFVRASRVWTDGDRGYVRGDRGLLAFDLVTGQVLWDGVTLDDDCGVVAGDGVMVVEGPEPEGHRRLDAATGAELGRLEGSGGRCVWGVHPNEGGVVPAVLEDSRLFSFTVPDGRGITVLRVHDITSGRELWRRGGLEPHVLVADREAVYVRRARDLLIGLEAATGAPQIEISLAGEFALSLLAGGGPRGPLLLSFGEVGNDWLLGRGEQPSAAEAYTVRGRLVPDGLSRRSVAGVPVRVGGERTRTDAAGRFTVKGVARGAVAVALGNDRGPGEPGGSTVRFEPVTVVLAGRGPYDIGDVPLYAWYTE</sequence>
<gene>
    <name evidence="3" type="ORF">POL25_02905</name>
</gene>
<evidence type="ECO:0000313" key="3">
    <source>
        <dbReference type="EMBL" id="MDC0715825.1"/>
    </source>
</evidence>
<feature type="domain" description="Sulfatase-modifying factor enzyme-like" evidence="1">
    <location>
        <begin position="47"/>
        <end position="176"/>
    </location>
</feature>
<comment type="caution">
    <text evidence="3">The sequence shown here is derived from an EMBL/GenBank/DDBJ whole genome shotgun (WGS) entry which is preliminary data.</text>
</comment>
<dbReference type="Pfam" id="PF03781">
    <property type="entry name" value="FGE-sulfatase"/>
    <property type="match status" value="1"/>
</dbReference>
<organism evidence="3 4">
    <name type="scientific">Nannocystis bainbridge</name>
    <dbReference type="NCBI Taxonomy" id="2995303"/>
    <lineage>
        <taxon>Bacteria</taxon>
        <taxon>Pseudomonadati</taxon>
        <taxon>Myxococcota</taxon>
        <taxon>Polyangia</taxon>
        <taxon>Nannocystales</taxon>
        <taxon>Nannocystaceae</taxon>
        <taxon>Nannocystis</taxon>
    </lineage>
</organism>
<keyword evidence="4" id="KW-1185">Reference proteome</keyword>
<dbReference type="Gene3D" id="3.90.1580.10">
    <property type="entry name" value="paralog of FGE (formylglycine-generating enzyme)"/>
    <property type="match status" value="1"/>
</dbReference>
<dbReference type="PANTHER" id="PTHR23150">
    <property type="entry name" value="SULFATASE MODIFYING FACTOR 1, 2"/>
    <property type="match status" value="1"/>
</dbReference>
<dbReference type="InterPro" id="IPR042095">
    <property type="entry name" value="SUMF_sf"/>
</dbReference>
<dbReference type="EMBL" id="JAQNDL010000001">
    <property type="protein sequence ID" value="MDC0715825.1"/>
    <property type="molecule type" value="Genomic_DNA"/>
</dbReference>
<dbReference type="Gene3D" id="2.130.10.10">
    <property type="entry name" value="YVTN repeat-like/Quinoprotein amine dehydrogenase"/>
    <property type="match status" value="1"/>
</dbReference>
<dbReference type="PANTHER" id="PTHR23150:SF19">
    <property type="entry name" value="FORMYLGLYCINE-GENERATING ENZYME"/>
    <property type="match status" value="1"/>
</dbReference>
<evidence type="ECO:0000259" key="1">
    <source>
        <dbReference type="Pfam" id="PF03781"/>
    </source>
</evidence>
<dbReference type="InterPro" id="IPR005532">
    <property type="entry name" value="SUMF_dom"/>
</dbReference>
<dbReference type="SUPFAM" id="SSF50998">
    <property type="entry name" value="Quinoprotein alcohol dehydrogenase-like"/>
    <property type="match status" value="1"/>
</dbReference>
<dbReference type="Pfam" id="PF13360">
    <property type="entry name" value="PQQ_2"/>
    <property type="match status" value="1"/>
</dbReference>
<accession>A0ABT5DQ96</accession>
<dbReference type="SUPFAM" id="SSF56436">
    <property type="entry name" value="C-type lectin-like"/>
    <property type="match status" value="1"/>
</dbReference>
<protein>
    <submittedName>
        <fullName evidence="3">SUMF1/EgtB/PvdO family nonheme iron enzyme</fullName>
    </submittedName>
</protein>
<dbReference type="InterPro" id="IPR051043">
    <property type="entry name" value="Sulfatase_Mod_Factor_Kinase"/>
</dbReference>